<evidence type="ECO:0000256" key="4">
    <source>
        <dbReference type="ARBA" id="ARBA00023163"/>
    </source>
</evidence>
<dbReference type="Proteomes" id="UP001305815">
    <property type="component" value="Chromosome"/>
</dbReference>
<keyword evidence="4" id="KW-0804">Transcription</keyword>
<keyword evidence="2" id="KW-0805">Transcription regulation</keyword>
<dbReference type="InterPro" id="IPR036388">
    <property type="entry name" value="WH-like_DNA-bd_sf"/>
</dbReference>
<dbReference type="SUPFAM" id="SSF46785">
    <property type="entry name" value="Winged helix' DNA-binding domain"/>
    <property type="match status" value="1"/>
</dbReference>
<keyword evidence="3" id="KW-0238">DNA-binding</keyword>
<dbReference type="Pfam" id="PF00126">
    <property type="entry name" value="HTH_1"/>
    <property type="match status" value="1"/>
</dbReference>
<dbReference type="InterPro" id="IPR050950">
    <property type="entry name" value="HTH-type_LysR_regulators"/>
</dbReference>
<evidence type="ECO:0000256" key="3">
    <source>
        <dbReference type="ARBA" id="ARBA00023125"/>
    </source>
</evidence>
<name>A0ABM8IA77_9FIRM</name>
<dbReference type="PANTHER" id="PTHR30419:SF8">
    <property type="entry name" value="NITROGEN ASSIMILATION TRANSCRIPTIONAL ACTIVATOR-RELATED"/>
    <property type="match status" value="1"/>
</dbReference>
<dbReference type="PRINTS" id="PR00039">
    <property type="entry name" value="HTHLYSR"/>
</dbReference>
<comment type="similarity">
    <text evidence="1">Belongs to the LysR transcriptional regulatory family.</text>
</comment>
<sequence>MQLQQMRYVLAAAEKNSFSAAAKSLFISQPSLSQQIGNLEKELGIPLFIRHSKSVTLTDAGEQFVIQAQRILNRVDQLSDTMKKYSLQQSGTLRIGMLWIAGYLGLSSVITDYHKRYPHITYHLKVEGSNTLLKMLSSREIDAAFVISTDNILAEEDLYYQQLMDDRYMVILSAQNPLSSKSSLTIQDLKEEKIIMPAKASAFRQNMEQLFAQNNISPNVLCETSQSDLVMQLASQGLAVGFASRSIARKLQNPACRILPLKPRISRPIYYVTLKELLDYPPIRSFTSFVESYPLFTNAHTADKK</sequence>
<accession>A0ABM8IA77</accession>
<protein>
    <submittedName>
        <fullName evidence="6">LysR family transcriptional regulator</fullName>
    </submittedName>
</protein>
<gene>
    <name evidence="6" type="ORF">Lac1_23830</name>
</gene>
<evidence type="ECO:0000313" key="6">
    <source>
        <dbReference type="EMBL" id="BDZ78200.1"/>
    </source>
</evidence>
<dbReference type="InterPro" id="IPR036390">
    <property type="entry name" value="WH_DNA-bd_sf"/>
</dbReference>
<dbReference type="RefSeq" id="WP_316265226.1">
    <property type="nucleotide sequence ID" value="NZ_AP027742.1"/>
</dbReference>
<dbReference type="Gene3D" id="3.40.190.290">
    <property type="match status" value="1"/>
</dbReference>
<dbReference type="PANTHER" id="PTHR30419">
    <property type="entry name" value="HTH-TYPE TRANSCRIPTIONAL REGULATOR YBHD"/>
    <property type="match status" value="1"/>
</dbReference>
<dbReference type="PROSITE" id="PS50931">
    <property type="entry name" value="HTH_LYSR"/>
    <property type="match status" value="1"/>
</dbReference>
<dbReference type="SUPFAM" id="SSF53850">
    <property type="entry name" value="Periplasmic binding protein-like II"/>
    <property type="match status" value="1"/>
</dbReference>
<feature type="domain" description="HTH lysR-type" evidence="5">
    <location>
        <begin position="1"/>
        <end position="58"/>
    </location>
</feature>
<dbReference type="CDD" id="cd05466">
    <property type="entry name" value="PBP2_LTTR_substrate"/>
    <property type="match status" value="1"/>
</dbReference>
<evidence type="ECO:0000313" key="7">
    <source>
        <dbReference type="Proteomes" id="UP001305815"/>
    </source>
</evidence>
<proteinExistence type="inferred from homology"/>
<dbReference type="Pfam" id="PF03466">
    <property type="entry name" value="LysR_substrate"/>
    <property type="match status" value="1"/>
</dbReference>
<keyword evidence="7" id="KW-1185">Reference proteome</keyword>
<evidence type="ECO:0000256" key="2">
    <source>
        <dbReference type="ARBA" id="ARBA00023015"/>
    </source>
</evidence>
<dbReference type="EMBL" id="AP027742">
    <property type="protein sequence ID" value="BDZ78200.1"/>
    <property type="molecule type" value="Genomic_DNA"/>
</dbReference>
<organism evidence="6 7">
    <name type="scientific">Claveliimonas bilis</name>
    <dbReference type="NCBI Taxonomy" id="3028070"/>
    <lineage>
        <taxon>Bacteria</taxon>
        <taxon>Bacillati</taxon>
        <taxon>Bacillota</taxon>
        <taxon>Clostridia</taxon>
        <taxon>Lachnospirales</taxon>
        <taxon>Lachnospiraceae</taxon>
        <taxon>Claveliimonas</taxon>
    </lineage>
</organism>
<dbReference type="InterPro" id="IPR005119">
    <property type="entry name" value="LysR_subst-bd"/>
</dbReference>
<reference evidence="7" key="1">
    <citation type="journal article" date="2023" name="Int. J. Syst. Evol. Microbiol.">
        <title>Claveliimonas bilis gen. nov., sp. nov., deoxycholic acid-producing bacteria isolated from human faeces, and reclassification of Sellimonas monacensis Zenner et al. 2021 as Claveliimonas monacensis comb. nov.</title>
        <authorList>
            <person name="Hisatomi A."/>
            <person name="Kastawa N.W.E.P.G."/>
            <person name="Song I."/>
            <person name="Ohkuma M."/>
            <person name="Fukiya S."/>
            <person name="Sakamoto M."/>
        </authorList>
    </citation>
    <scope>NUCLEOTIDE SEQUENCE [LARGE SCALE GENOMIC DNA]</scope>
    <source>
        <strain evidence="7">12BBH14</strain>
    </source>
</reference>
<evidence type="ECO:0000259" key="5">
    <source>
        <dbReference type="PROSITE" id="PS50931"/>
    </source>
</evidence>
<dbReference type="Gene3D" id="1.10.10.10">
    <property type="entry name" value="Winged helix-like DNA-binding domain superfamily/Winged helix DNA-binding domain"/>
    <property type="match status" value="1"/>
</dbReference>
<dbReference type="InterPro" id="IPR000847">
    <property type="entry name" value="LysR_HTH_N"/>
</dbReference>
<evidence type="ECO:0000256" key="1">
    <source>
        <dbReference type="ARBA" id="ARBA00009437"/>
    </source>
</evidence>